<protein>
    <submittedName>
        <fullName evidence="7">SulP family inorganic anion transporter</fullName>
    </submittedName>
</protein>
<feature type="transmembrane region" description="Helical" evidence="5">
    <location>
        <begin position="177"/>
        <end position="198"/>
    </location>
</feature>
<evidence type="ECO:0000256" key="4">
    <source>
        <dbReference type="ARBA" id="ARBA00023136"/>
    </source>
</evidence>
<feature type="transmembrane region" description="Helical" evidence="5">
    <location>
        <begin position="347"/>
        <end position="379"/>
    </location>
</feature>
<evidence type="ECO:0000313" key="8">
    <source>
        <dbReference type="Proteomes" id="UP001250932"/>
    </source>
</evidence>
<dbReference type="PANTHER" id="PTHR11814">
    <property type="entry name" value="SULFATE TRANSPORTER"/>
    <property type="match status" value="1"/>
</dbReference>
<feature type="transmembrane region" description="Helical" evidence="5">
    <location>
        <begin position="100"/>
        <end position="121"/>
    </location>
</feature>
<comment type="subcellular location">
    <subcellularLocation>
        <location evidence="1">Membrane</location>
        <topology evidence="1">Multi-pass membrane protein</topology>
    </subcellularLocation>
</comment>
<feature type="transmembrane region" description="Helical" evidence="5">
    <location>
        <begin position="205"/>
        <end position="223"/>
    </location>
</feature>
<proteinExistence type="predicted"/>
<evidence type="ECO:0000313" key="7">
    <source>
        <dbReference type="EMBL" id="MDT7043367.1"/>
    </source>
</evidence>
<keyword evidence="4 5" id="KW-0472">Membrane</keyword>
<reference evidence="7 8" key="1">
    <citation type="journal article" date="2023" name="ISME J.">
        <title>Cultivation and genomic characterization of novel and ubiquitous marine nitrite-oxidizing bacteria from the Nitrospirales.</title>
        <authorList>
            <person name="Mueller A.J."/>
            <person name="Daebeler A."/>
            <person name="Herbold C.W."/>
            <person name="Kirkegaard R.H."/>
            <person name="Daims H."/>
        </authorList>
    </citation>
    <scope>NUCLEOTIDE SEQUENCE [LARGE SCALE GENOMIC DNA]</scope>
    <source>
        <strain evidence="7 8">EB</strain>
    </source>
</reference>
<sequence>MEIPKGNFAGFRANLRSDLLSGFLVFLIALPLCLGISLACGYPAISGIFTAIIGGLLATFFSNSELTIKGPAAGLIVIALGCVTEFGFTGGKDPAADYQAYRLALGVGVAAGILQILLGVFRSGILGEFFPTTAIHGLLAAIGVIIIAKQFPIMLGLHPDGKPLELLANIPTFVLSMNPKIGLIGILSLLIMFGYAVIRNPRLKVIPAPMIVLIVAVPLGLFLEIGKEGTYTFLDHTYSLGEKFFVDVPLNMFTAITFPDFSGLTTVIGIKYVMMFAIIGSLESLLSAKAIDGIDPWGRKTDMDRDLLAVGLGNTVAAFIGGLPMISEIVRSKANIDNGAQTRFANFFHGLFLLVFVALIPGLINQIPLAALGALLVFTGFRLASPKEFVHMYYLGKDQFIIFMSTVIGVLATDLLVGIGIGIGVKVIIHLYNGTPIHSFFKLNAEVTREDEHSATIVIRGAAVFSTWIPLRKYLHRYLQEGKNVTLNFSDTRLVDHTVMSKLYEWIMEFEEKNCELFVRGLAEHEAMADSIVAAHVKRKTRE</sequence>
<dbReference type="Proteomes" id="UP001250932">
    <property type="component" value="Unassembled WGS sequence"/>
</dbReference>
<feature type="transmembrane region" description="Helical" evidence="5">
    <location>
        <begin position="133"/>
        <end position="157"/>
    </location>
</feature>
<dbReference type="InterPro" id="IPR001902">
    <property type="entry name" value="SLC26A/SulP_fam"/>
</dbReference>
<dbReference type="InterPro" id="IPR036513">
    <property type="entry name" value="STAS_dom_sf"/>
</dbReference>
<evidence type="ECO:0000256" key="3">
    <source>
        <dbReference type="ARBA" id="ARBA00022989"/>
    </source>
</evidence>
<feature type="transmembrane region" description="Helical" evidence="5">
    <location>
        <begin position="307"/>
        <end position="327"/>
    </location>
</feature>
<evidence type="ECO:0000256" key="1">
    <source>
        <dbReference type="ARBA" id="ARBA00004141"/>
    </source>
</evidence>
<feature type="transmembrane region" description="Helical" evidence="5">
    <location>
        <begin position="400"/>
        <end position="433"/>
    </location>
</feature>
<dbReference type="SUPFAM" id="SSF52091">
    <property type="entry name" value="SpoIIaa-like"/>
    <property type="match status" value="1"/>
</dbReference>
<feature type="transmembrane region" description="Helical" evidence="5">
    <location>
        <begin position="261"/>
        <end position="286"/>
    </location>
</feature>
<keyword evidence="3 5" id="KW-1133">Transmembrane helix</keyword>
<dbReference type="Pfam" id="PF00916">
    <property type="entry name" value="Sulfate_transp"/>
    <property type="match status" value="1"/>
</dbReference>
<dbReference type="EMBL" id="JAQOUE010000001">
    <property type="protein sequence ID" value="MDT7043367.1"/>
    <property type="molecule type" value="Genomic_DNA"/>
</dbReference>
<evidence type="ECO:0000256" key="2">
    <source>
        <dbReference type="ARBA" id="ARBA00022692"/>
    </source>
</evidence>
<feature type="transmembrane region" description="Helical" evidence="5">
    <location>
        <begin position="70"/>
        <end position="88"/>
    </location>
</feature>
<comment type="caution">
    <text evidence="7">The sequence shown here is derived from an EMBL/GenBank/DDBJ whole genome shotgun (WGS) entry which is preliminary data.</text>
</comment>
<accession>A0ABU3KAI4</accession>
<feature type="transmembrane region" description="Helical" evidence="5">
    <location>
        <begin position="20"/>
        <end position="38"/>
    </location>
</feature>
<name>A0ABU3KAI4_9BACT</name>
<keyword evidence="8" id="KW-1185">Reference proteome</keyword>
<feature type="transmembrane region" description="Helical" evidence="5">
    <location>
        <begin position="44"/>
        <end position="63"/>
    </location>
</feature>
<organism evidence="7 8">
    <name type="scientific">Candidatus Nitronereus thalassa</name>
    <dbReference type="NCBI Taxonomy" id="3020898"/>
    <lineage>
        <taxon>Bacteria</taxon>
        <taxon>Pseudomonadati</taxon>
        <taxon>Nitrospirota</taxon>
        <taxon>Nitrospiria</taxon>
        <taxon>Nitrospirales</taxon>
        <taxon>Nitrospiraceae</taxon>
        <taxon>Candidatus Nitronereus</taxon>
    </lineage>
</organism>
<dbReference type="Gene3D" id="3.30.750.24">
    <property type="entry name" value="STAS domain"/>
    <property type="match status" value="1"/>
</dbReference>
<evidence type="ECO:0000259" key="6">
    <source>
        <dbReference type="Pfam" id="PF00916"/>
    </source>
</evidence>
<dbReference type="InterPro" id="IPR011547">
    <property type="entry name" value="SLC26A/SulP_dom"/>
</dbReference>
<evidence type="ECO:0000256" key="5">
    <source>
        <dbReference type="SAM" id="Phobius"/>
    </source>
</evidence>
<dbReference type="RefSeq" id="WP_313833934.1">
    <property type="nucleotide sequence ID" value="NZ_JAQOUE010000001.1"/>
</dbReference>
<gene>
    <name evidence="7" type="ORF">PPG34_13485</name>
</gene>
<feature type="domain" description="SLC26A/SulP transporter" evidence="6">
    <location>
        <begin position="15"/>
        <end position="406"/>
    </location>
</feature>
<keyword evidence="2 5" id="KW-0812">Transmembrane</keyword>